<evidence type="ECO:0000313" key="9">
    <source>
        <dbReference type="Proteomes" id="UP001057998"/>
    </source>
</evidence>
<evidence type="ECO:0000256" key="1">
    <source>
        <dbReference type="ARBA" id="ARBA00004418"/>
    </source>
</evidence>
<organism evidence="8 9">
    <name type="scientific">Photobacterium atrarenae</name>
    <dbReference type="NCBI Taxonomy" id="865757"/>
    <lineage>
        <taxon>Bacteria</taxon>
        <taxon>Pseudomonadati</taxon>
        <taxon>Pseudomonadota</taxon>
        <taxon>Gammaproteobacteria</taxon>
        <taxon>Vibrionales</taxon>
        <taxon>Vibrionaceae</taxon>
        <taxon>Photobacterium</taxon>
    </lineage>
</organism>
<evidence type="ECO:0000313" key="8">
    <source>
        <dbReference type="EMBL" id="UTV29110.1"/>
    </source>
</evidence>
<evidence type="ECO:0000256" key="4">
    <source>
        <dbReference type="ARBA" id="ARBA00022729"/>
    </source>
</evidence>
<accession>A0ABY5GK50</accession>
<keyword evidence="9" id="KW-1185">Reference proteome</keyword>
<evidence type="ECO:0000256" key="3">
    <source>
        <dbReference type="ARBA" id="ARBA00022448"/>
    </source>
</evidence>
<sequence length="414" mass="46180">MKYLLLLILSCWALVSHASKTVHFLHWWTAEGEAIATKIVENTLQASGYSVANVPIQGGGGGTAKSILQARAIAGNPPDMALLEGPAIKSWAALGFLHSLGPVAQKHEWGRHLNPLVREIHQFDREYVAIPITIHRLNWVWVNHEVLAKYHLPVPRDWQQMLTVFRQLKQHGVPPLALGNEPWQVVQLFENIAFGLGGPDYYRRAFIELDVEALDSAVTREALTLFRQISQIVLPDLSRQRWEEATQMLLNGQRAFQITGDWVAGELMALAGQFPETISCYAAPARQPGFIYNMDSFALFKSPTLDEQQANDIAGILSNPNFLRKFNQTKGAIPARRDVSLDGFNACSVKAMADFQHAEQQETLVPSIIDSMAVSPVIQKATTSELYRFFNTPSVSVDEIIRHIKHMDASGLTL</sequence>
<dbReference type="InterPro" id="IPR006059">
    <property type="entry name" value="SBP"/>
</dbReference>
<dbReference type="Pfam" id="PF01547">
    <property type="entry name" value="SBP_bac_1"/>
    <property type="match status" value="1"/>
</dbReference>
<keyword evidence="3" id="KW-0813">Transport</keyword>
<comment type="subcellular location">
    <subcellularLocation>
        <location evidence="1">Periplasm</location>
    </subcellularLocation>
</comment>
<feature type="signal peptide" evidence="7">
    <location>
        <begin position="1"/>
        <end position="18"/>
    </location>
</feature>
<name>A0ABY5GK50_9GAMM</name>
<dbReference type="PANTHER" id="PTHR43649:SF28">
    <property type="entry name" value="BINDING PROTEIN COMPONENT OF ABC SUGAR TRANSPORTER-RELATED"/>
    <property type="match status" value="1"/>
</dbReference>
<dbReference type="Gene3D" id="3.40.190.10">
    <property type="entry name" value="Periplasmic binding protein-like II"/>
    <property type="match status" value="2"/>
</dbReference>
<dbReference type="SUPFAM" id="SSF53850">
    <property type="entry name" value="Periplasmic binding protein-like II"/>
    <property type="match status" value="1"/>
</dbReference>
<dbReference type="InterPro" id="IPR050490">
    <property type="entry name" value="Bact_solute-bd_prot1"/>
</dbReference>
<gene>
    <name evidence="8" type="ORF">NNL38_07770</name>
</gene>
<evidence type="ECO:0000256" key="2">
    <source>
        <dbReference type="ARBA" id="ARBA00008520"/>
    </source>
</evidence>
<comment type="function">
    <text evidence="5">Part of a binding-protein-dependent transport system for a sugar.</text>
</comment>
<dbReference type="Proteomes" id="UP001057998">
    <property type="component" value="Chromosome 1"/>
</dbReference>
<dbReference type="EMBL" id="CP101508">
    <property type="protein sequence ID" value="UTV29110.1"/>
    <property type="molecule type" value="Genomic_DNA"/>
</dbReference>
<reference evidence="8" key="1">
    <citation type="submission" date="2022-07" db="EMBL/GenBank/DDBJ databases">
        <title>Genome sequencing of Photobacterium atrarenae GJH2-4.</title>
        <authorList>
            <person name="Park S.-J."/>
        </authorList>
    </citation>
    <scope>NUCLEOTIDE SEQUENCE</scope>
    <source>
        <strain evidence="8">GJH2-4</strain>
    </source>
</reference>
<keyword evidence="4 7" id="KW-0732">Signal</keyword>
<proteinExistence type="inferred from homology"/>
<feature type="chain" id="PRO_5047390431" description="Probable sugar-binding periplasmic protein" evidence="7">
    <location>
        <begin position="19"/>
        <end position="414"/>
    </location>
</feature>
<dbReference type="PANTHER" id="PTHR43649">
    <property type="entry name" value="ARABINOSE-BINDING PROTEIN-RELATED"/>
    <property type="match status" value="1"/>
</dbReference>
<evidence type="ECO:0000256" key="6">
    <source>
        <dbReference type="ARBA" id="ARBA00049753"/>
    </source>
</evidence>
<evidence type="ECO:0000256" key="7">
    <source>
        <dbReference type="SAM" id="SignalP"/>
    </source>
</evidence>
<dbReference type="RefSeq" id="WP_255390440.1">
    <property type="nucleotide sequence ID" value="NZ_CP101508.1"/>
</dbReference>
<protein>
    <recommendedName>
        <fullName evidence="6">Probable sugar-binding periplasmic protein</fullName>
    </recommendedName>
</protein>
<evidence type="ECO:0000256" key="5">
    <source>
        <dbReference type="ARBA" id="ARBA00049629"/>
    </source>
</evidence>
<comment type="similarity">
    <text evidence="2">Belongs to the bacterial solute-binding protein 1 family.</text>
</comment>